<evidence type="ECO:0000313" key="1">
    <source>
        <dbReference type="EMBL" id="WOK07838.1"/>
    </source>
</evidence>
<evidence type="ECO:0000313" key="2">
    <source>
        <dbReference type="Proteomes" id="UP001302349"/>
    </source>
</evidence>
<accession>A0ABZ0ITU2</accession>
<gene>
    <name evidence="1" type="ORF">RT717_04255</name>
</gene>
<keyword evidence="2" id="KW-1185">Reference proteome</keyword>
<dbReference type="EMBL" id="CP136051">
    <property type="protein sequence ID" value="WOK07838.1"/>
    <property type="molecule type" value="Genomic_DNA"/>
</dbReference>
<reference evidence="1 2" key="1">
    <citation type="journal article" date="2023" name="Microbiol. Resour. Announc.">
        <title>Complete Genome Sequence of Imperialibacter roseus strain P4T.</title>
        <authorList>
            <person name="Tizabi D.R."/>
            <person name="Bachvaroff T."/>
            <person name="Hill R.T."/>
        </authorList>
    </citation>
    <scope>NUCLEOTIDE SEQUENCE [LARGE SCALE GENOMIC DNA]</scope>
    <source>
        <strain evidence="1 2">P4T</strain>
    </source>
</reference>
<organism evidence="1 2">
    <name type="scientific">Imperialibacter roseus</name>
    <dbReference type="NCBI Taxonomy" id="1324217"/>
    <lineage>
        <taxon>Bacteria</taxon>
        <taxon>Pseudomonadati</taxon>
        <taxon>Bacteroidota</taxon>
        <taxon>Cytophagia</taxon>
        <taxon>Cytophagales</taxon>
        <taxon>Flammeovirgaceae</taxon>
        <taxon>Imperialibacter</taxon>
    </lineage>
</organism>
<sequence>MMNSEILNVFNENREEFKPYGITCEVWTPSLMRRPDRHNEIGLNYFGEETIIDLFKA</sequence>
<name>A0ABZ0ITU2_9BACT</name>
<dbReference type="RefSeq" id="WP_317490487.1">
    <property type="nucleotide sequence ID" value="NZ_CP136051.1"/>
</dbReference>
<proteinExistence type="predicted"/>
<dbReference type="Proteomes" id="UP001302349">
    <property type="component" value="Chromosome"/>
</dbReference>
<protein>
    <submittedName>
        <fullName evidence="1">Uncharacterized protein</fullName>
    </submittedName>
</protein>